<reference evidence="2 3" key="1">
    <citation type="submission" date="2014-12" db="EMBL/GenBank/DDBJ databases">
        <authorList>
            <person name="Baeyen S."/>
        </authorList>
    </citation>
    <scope>NUCLEOTIDE SEQUENCE [LARGE SCALE GENOMIC DNA]</scope>
    <source>
        <strain evidence="2 3">LMG 28496</strain>
    </source>
</reference>
<dbReference type="Proteomes" id="UP000037201">
    <property type="component" value="Unassembled WGS sequence"/>
</dbReference>
<dbReference type="InterPro" id="IPR018738">
    <property type="entry name" value="DUF2280"/>
</dbReference>
<dbReference type="Pfam" id="PF10045">
    <property type="entry name" value="DUF2280"/>
    <property type="match status" value="1"/>
</dbReference>
<keyword evidence="3" id="KW-1185">Reference proteome</keyword>
<comment type="caution">
    <text evidence="2">The sequence shown here is derived from an EMBL/GenBank/DDBJ whole genome shotgun (WGS) entry which is preliminary data.</text>
</comment>
<evidence type="ECO:0000313" key="3">
    <source>
        <dbReference type="Proteomes" id="UP000037201"/>
    </source>
</evidence>
<accession>A0ABR5JVS5</accession>
<protein>
    <submittedName>
        <fullName evidence="2">Phage protein</fullName>
    </submittedName>
</protein>
<feature type="region of interest" description="Disordered" evidence="1">
    <location>
        <begin position="121"/>
        <end position="147"/>
    </location>
</feature>
<gene>
    <name evidence="2" type="ORF">OX90_00570</name>
</gene>
<sequence length="147" mass="16013">MAAITPEIKTFIVQALACFDTPSQVAEAVKTNFGVTVSRQQVEINDPTKRSSKGLAKRWVTLFEDTRANFREAIAEVPVANRAYRLRALGRMVENAEERGHLAQAAKLLEQAAKECGDMHTVRGNVSGEPAAQISPSHQVDPASPKT</sequence>
<proteinExistence type="predicted"/>
<dbReference type="EMBL" id="JUEU01000002">
    <property type="protein sequence ID" value="KOP61487.1"/>
    <property type="molecule type" value="Genomic_DNA"/>
</dbReference>
<reference evidence="2 3" key="2">
    <citation type="submission" date="2015-09" db="EMBL/GenBank/DDBJ databases">
        <title>Genome analysis of Pseudomonas syringae pv. porri LMG.</title>
        <authorList>
            <person name="Rombouts S."/>
        </authorList>
    </citation>
    <scope>NUCLEOTIDE SEQUENCE [LARGE SCALE GENOMIC DNA]</scope>
    <source>
        <strain evidence="2 3">LMG 28496</strain>
    </source>
</reference>
<organism evidence="2 3">
    <name type="scientific">Pseudomonas coronafaciens pv. porri</name>
    <dbReference type="NCBI Taxonomy" id="83964"/>
    <lineage>
        <taxon>Bacteria</taxon>
        <taxon>Pseudomonadati</taxon>
        <taxon>Pseudomonadota</taxon>
        <taxon>Gammaproteobacteria</taxon>
        <taxon>Pseudomonadales</taxon>
        <taxon>Pseudomonadaceae</taxon>
        <taxon>Pseudomonas</taxon>
        <taxon>Pseudomonas coronafaciens</taxon>
    </lineage>
</organism>
<evidence type="ECO:0000313" key="2">
    <source>
        <dbReference type="EMBL" id="KOP61487.1"/>
    </source>
</evidence>
<evidence type="ECO:0000256" key="1">
    <source>
        <dbReference type="SAM" id="MobiDB-lite"/>
    </source>
</evidence>
<dbReference type="RefSeq" id="WP_053479468.1">
    <property type="nucleotide sequence ID" value="NZ_JTHM01000004.1"/>
</dbReference>
<name>A0ABR5JVS5_9PSED</name>